<dbReference type="InterPro" id="IPR000868">
    <property type="entry name" value="Isochorismatase-like_dom"/>
</dbReference>
<dbReference type="InterPro" id="IPR050272">
    <property type="entry name" value="Isochorismatase-like_hydrls"/>
</dbReference>
<evidence type="ECO:0000313" key="4">
    <source>
        <dbReference type="EMBL" id="MBM7621366.1"/>
    </source>
</evidence>
<organism evidence="4 5">
    <name type="scientific">Sutcliffiella tianshenii</name>
    <dbReference type="NCBI Taxonomy" id="1463404"/>
    <lineage>
        <taxon>Bacteria</taxon>
        <taxon>Bacillati</taxon>
        <taxon>Bacillota</taxon>
        <taxon>Bacilli</taxon>
        <taxon>Bacillales</taxon>
        <taxon>Bacillaceae</taxon>
        <taxon>Sutcliffiella</taxon>
    </lineage>
</organism>
<keyword evidence="2" id="KW-0378">Hydrolase</keyword>
<proteinExistence type="inferred from homology"/>
<dbReference type="EMBL" id="JAFBED010000007">
    <property type="protein sequence ID" value="MBM7621366.1"/>
    <property type="molecule type" value="Genomic_DNA"/>
</dbReference>
<evidence type="ECO:0000313" key="5">
    <source>
        <dbReference type="Proteomes" id="UP000737402"/>
    </source>
</evidence>
<name>A0ABS2P3C2_9BACI</name>
<dbReference type="PANTHER" id="PTHR43540:SF6">
    <property type="entry name" value="ISOCHORISMATASE-LIKE DOMAIN-CONTAINING PROTEIN"/>
    <property type="match status" value="1"/>
</dbReference>
<reference evidence="4 5" key="1">
    <citation type="submission" date="2021-01" db="EMBL/GenBank/DDBJ databases">
        <title>Genomic Encyclopedia of Type Strains, Phase IV (KMG-IV): sequencing the most valuable type-strain genomes for metagenomic binning, comparative biology and taxonomic classification.</title>
        <authorList>
            <person name="Goeker M."/>
        </authorList>
    </citation>
    <scope>NUCLEOTIDE SEQUENCE [LARGE SCALE GENOMIC DNA]</scope>
    <source>
        <strain evidence="4 5">DSM 25879</strain>
    </source>
</reference>
<dbReference type="PANTHER" id="PTHR43540">
    <property type="entry name" value="PEROXYUREIDOACRYLATE/UREIDOACRYLATE AMIDOHYDROLASE-RELATED"/>
    <property type="match status" value="1"/>
</dbReference>
<evidence type="ECO:0000256" key="1">
    <source>
        <dbReference type="ARBA" id="ARBA00006336"/>
    </source>
</evidence>
<evidence type="ECO:0000259" key="3">
    <source>
        <dbReference type="Pfam" id="PF00857"/>
    </source>
</evidence>
<dbReference type="Pfam" id="PF00857">
    <property type="entry name" value="Isochorismatase"/>
    <property type="match status" value="1"/>
</dbReference>
<protein>
    <submittedName>
        <fullName evidence="4">Nicotinamidase-related amidase</fullName>
    </submittedName>
</protein>
<dbReference type="SUPFAM" id="SSF52499">
    <property type="entry name" value="Isochorismatase-like hydrolases"/>
    <property type="match status" value="1"/>
</dbReference>
<sequence>MALRDILGGSIMQKKALVIIDIQNDITKNYKNIIDNINKSIDWAVENNIHVVYIRHENLSPGTRTFKTDTLGAELAPDLKIVSENVFTKYKGNALTSEEFTDFISKNEIDDFYITGADVVACVKSTCYNLRKSNYGVSVLSDCITSYDKKKIDSMIDYYESKGCEIICLNDLMI</sequence>
<feature type="domain" description="Isochorismatase-like" evidence="3">
    <location>
        <begin position="16"/>
        <end position="170"/>
    </location>
</feature>
<comment type="caution">
    <text evidence="4">The sequence shown here is derived from an EMBL/GenBank/DDBJ whole genome shotgun (WGS) entry which is preliminary data.</text>
</comment>
<dbReference type="RefSeq" id="WP_239582962.1">
    <property type="nucleotide sequence ID" value="NZ_JAFBED010000007.1"/>
</dbReference>
<dbReference type="Gene3D" id="3.40.50.850">
    <property type="entry name" value="Isochorismatase-like"/>
    <property type="match status" value="1"/>
</dbReference>
<comment type="similarity">
    <text evidence="1">Belongs to the isochorismatase family.</text>
</comment>
<gene>
    <name evidence="4" type="ORF">JOC95_003239</name>
</gene>
<dbReference type="CDD" id="cd00431">
    <property type="entry name" value="cysteine_hydrolases"/>
    <property type="match status" value="1"/>
</dbReference>
<dbReference type="Proteomes" id="UP000737402">
    <property type="component" value="Unassembled WGS sequence"/>
</dbReference>
<accession>A0ABS2P3C2</accession>
<keyword evidence="5" id="KW-1185">Reference proteome</keyword>
<dbReference type="InterPro" id="IPR036380">
    <property type="entry name" value="Isochorismatase-like_sf"/>
</dbReference>
<evidence type="ECO:0000256" key="2">
    <source>
        <dbReference type="ARBA" id="ARBA00022801"/>
    </source>
</evidence>